<keyword evidence="4" id="KW-1185">Reference proteome</keyword>
<gene>
    <name evidence="2" type="ORF">BRADI_2g10906v3</name>
</gene>
<proteinExistence type="predicted"/>
<dbReference type="FunCoup" id="A0A0Q3FWY3">
    <property type="interactions" value="312"/>
</dbReference>
<feature type="region of interest" description="Disordered" evidence="1">
    <location>
        <begin position="95"/>
        <end position="115"/>
    </location>
</feature>
<feature type="region of interest" description="Disordered" evidence="1">
    <location>
        <begin position="180"/>
        <end position="199"/>
    </location>
</feature>
<organism evidence="2">
    <name type="scientific">Brachypodium distachyon</name>
    <name type="common">Purple false brome</name>
    <name type="synonym">Trachynia distachya</name>
    <dbReference type="NCBI Taxonomy" id="15368"/>
    <lineage>
        <taxon>Eukaryota</taxon>
        <taxon>Viridiplantae</taxon>
        <taxon>Streptophyta</taxon>
        <taxon>Embryophyta</taxon>
        <taxon>Tracheophyta</taxon>
        <taxon>Spermatophyta</taxon>
        <taxon>Magnoliopsida</taxon>
        <taxon>Liliopsida</taxon>
        <taxon>Poales</taxon>
        <taxon>Poaceae</taxon>
        <taxon>BOP clade</taxon>
        <taxon>Pooideae</taxon>
        <taxon>Stipodae</taxon>
        <taxon>Brachypodieae</taxon>
        <taxon>Brachypodium</taxon>
    </lineage>
</organism>
<dbReference type="KEGG" id="bdi:104583062"/>
<dbReference type="EMBL" id="CM000881">
    <property type="protein sequence ID" value="KQK03968.1"/>
    <property type="molecule type" value="Genomic_DNA"/>
</dbReference>
<reference evidence="2 3" key="1">
    <citation type="journal article" date="2010" name="Nature">
        <title>Genome sequencing and analysis of the model grass Brachypodium distachyon.</title>
        <authorList>
            <consortium name="International Brachypodium Initiative"/>
        </authorList>
    </citation>
    <scope>NUCLEOTIDE SEQUENCE [LARGE SCALE GENOMIC DNA]</scope>
    <source>
        <strain evidence="2 3">Bd21</strain>
    </source>
</reference>
<dbReference type="OrthoDB" id="693822at2759"/>
<accession>A0A0Q3FWY3</accession>
<name>A0A0Q3FWY3_BRADI</name>
<evidence type="ECO:0000313" key="2">
    <source>
        <dbReference type="EMBL" id="KQK03968.1"/>
    </source>
</evidence>
<dbReference type="Proteomes" id="UP000008810">
    <property type="component" value="Chromosome 2"/>
</dbReference>
<evidence type="ECO:0000313" key="3">
    <source>
        <dbReference type="EnsemblPlants" id="KQK03968"/>
    </source>
</evidence>
<reference evidence="2" key="2">
    <citation type="submission" date="2017-06" db="EMBL/GenBank/DDBJ databases">
        <title>WGS assembly of Brachypodium distachyon.</title>
        <authorList>
            <consortium name="The International Brachypodium Initiative"/>
            <person name="Lucas S."/>
            <person name="Harmon-Smith M."/>
            <person name="Lail K."/>
            <person name="Tice H."/>
            <person name="Grimwood J."/>
            <person name="Bruce D."/>
            <person name="Barry K."/>
            <person name="Shu S."/>
            <person name="Lindquist E."/>
            <person name="Wang M."/>
            <person name="Pitluck S."/>
            <person name="Vogel J.P."/>
            <person name="Garvin D.F."/>
            <person name="Mockler T.C."/>
            <person name="Schmutz J."/>
            <person name="Rokhsar D."/>
            <person name="Bevan M.W."/>
        </authorList>
    </citation>
    <scope>NUCLEOTIDE SEQUENCE</scope>
    <source>
        <strain evidence="2">Bd21</strain>
    </source>
</reference>
<evidence type="ECO:0000313" key="4">
    <source>
        <dbReference type="Proteomes" id="UP000008810"/>
    </source>
</evidence>
<dbReference type="EnsemblPlants" id="KQK03968">
    <property type="protein sequence ID" value="KQK03968"/>
    <property type="gene ID" value="BRADI_2g10906v3"/>
</dbReference>
<evidence type="ECO:0000256" key="1">
    <source>
        <dbReference type="SAM" id="MobiDB-lite"/>
    </source>
</evidence>
<reference evidence="3" key="3">
    <citation type="submission" date="2018-08" db="UniProtKB">
        <authorList>
            <consortium name="EnsemblPlants"/>
        </authorList>
    </citation>
    <scope>IDENTIFICATION</scope>
    <source>
        <strain evidence="3">cv. Bd21</strain>
    </source>
</reference>
<sequence length="214" mass="23053">MSLSYSAPLYLFFDVVVPPFHDDEEEFEFAAAGSKNVNEEKEDAPRACASDLSALADELFRGAGVLLPLKLPPRLQHPTDYFSSSAATSPTAARLLGRAPSSSSSSWSPFASSRRQHTGFDPFAAALEKVRRDDTGGPGREPAAPNRRRRARSLSPVRGADDARPAATCLSCSRSRHAGASAAAAKKAVGKTRRRRDGGVTYRRRPSLLVCFGF</sequence>
<feature type="region of interest" description="Disordered" evidence="1">
    <location>
        <begin position="129"/>
        <end position="162"/>
    </location>
</feature>
<feature type="compositionally biased region" description="Basic residues" evidence="1">
    <location>
        <begin position="188"/>
        <end position="199"/>
    </location>
</feature>
<feature type="compositionally biased region" description="Low complexity" evidence="1">
    <location>
        <begin position="95"/>
        <end position="113"/>
    </location>
</feature>
<dbReference type="AlphaFoldDB" id="A0A0Q3FWY3"/>
<dbReference type="Gramene" id="KQK03968">
    <property type="protein sequence ID" value="KQK03968"/>
    <property type="gene ID" value="BRADI_2g10906v3"/>
</dbReference>
<protein>
    <submittedName>
        <fullName evidence="2 3">Uncharacterized protein</fullName>
    </submittedName>
</protein>